<evidence type="ECO:0000256" key="5">
    <source>
        <dbReference type="ARBA" id="ARBA00022837"/>
    </source>
</evidence>
<proteinExistence type="inferred from homology"/>
<dbReference type="InterPro" id="IPR052347">
    <property type="entry name" value="Isochorismatase_Nicotinamidase"/>
</dbReference>
<dbReference type="PROSITE" id="PS50222">
    <property type="entry name" value="EF_HAND_2"/>
    <property type="match status" value="2"/>
</dbReference>
<gene>
    <name evidence="10" type="ORF">C1SCF055_LOCUS12289</name>
</gene>
<dbReference type="Proteomes" id="UP001152797">
    <property type="component" value="Unassembled WGS sequence"/>
</dbReference>
<keyword evidence="3" id="KW-0479">Metal-binding</keyword>
<dbReference type="SMART" id="SM00054">
    <property type="entry name" value="EFh"/>
    <property type="match status" value="2"/>
</dbReference>
<dbReference type="InterPro" id="IPR011992">
    <property type="entry name" value="EF-hand-dom_pair"/>
</dbReference>
<dbReference type="GO" id="GO:0005509">
    <property type="term" value="F:calcium ion binding"/>
    <property type="evidence" value="ECO:0007669"/>
    <property type="project" value="InterPro"/>
</dbReference>
<dbReference type="EMBL" id="CAMXCT020000916">
    <property type="protein sequence ID" value="CAL1138146.1"/>
    <property type="molecule type" value="Genomic_DNA"/>
</dbReference>
<feature type="domain" description="EF-hand" evidence="9">
    <location>
        <begin position="47"/>
        <end position="82"/>
    </location>
</feature>
<evidence type="ECO:0000256" key="8">
    <source>
        <dbReference type="ARBA" id="ARBA00043224"/>
    </source>
</evidence>
<keyword evidence="12" id="KW-1185">Reference proteome</keyword>
<dbReference type="SUPFAM" id="SSF52499">
    <property type="entry name" value="Isochorismatase-like hydrolases"/>
    <property type="match status" value="1"/>
</dbReference>
<dbReference type="AlphaFoldDB" id="A0A9P1FQT7"/>
<evidence type="ECO:0000256" key="2">
    <source>
        <dbReference type="ARBA" id="ARBA00022642"/>
    </source>
</evidence>
<evidence type="ECO:0000313" key="11">
    <source>
        <dbReference type="EMBL" id="CAL1138146.1"/>
    </source>
</evidence>
<sequence length="351" mass="38322">MGGCCSQSTIPRHTASIFQQYDANGNGQLETSELAAFLRDAFPGKDLSNKQVDDFMNEFDADKSGTIGLNELHAFLRFYDSSSKTMRRKTALLVIDVQNDFISGTLAVQTSEGIVPTINQMRDQFDCVVISYDWHPHEHCSFVESANAGKVAMKETESVGKLKAFTQVTLLGDADRAEHPQMLYPRHAVQNTWGGECHKDLVVKPEDMSVYKGKKANIDSYSAFFDNCKANDTGLTKQLEDAGVTDVYCCGLVFDICVKSSALHGAEMGFRVSVIEDACKPLSESEVLPTKKVLNEAGVRVLSSAQATEEVKQLAAAGNIALGDFIHQVANHKHAAILHRAESLSSHCPAP</sequence>
<reference evidence="10" key="1">
    <citation type="submission" date="2022-10" db="EMBL/GenBank/DDBJ databases">
        <authorList>
            <person name="Chen Y."/>
            <person name="Dougan E. K."/>
            <person name="Chan C."/>
            <person name="Rhodes N."/>
            <person name="Thang M."/>
        </authorList>
    </citation>
    <scope>NUCLEOTIDE SEQUENCE</scope>
</reference>
<evidence type="ECO:0000256" key="1">
    <source>
        <dbReference type="ARBA" id="ARBA00006336"/>
    </source>
</evidence>
<dbReference type="InterPro" id="IPR036380">
    <property type="entry name" value="Isochorismatase-like_sf"/>
</dbReference>
<dbReference type="SUPFAM" id="SSF47473">
    <property type="entry name" value="EF-hand"/>
    <property type="match status" value="1"/>
</dbReference>
<dbReference type="Gene3D" id="3.40.50.850">
    <property type="entry name" value="Isochorismatase-like"/>
    <property type="match status" value="1"/>
</dbReference>
<dbReference type="InterPro" id="IPR000868">
    <property type="entry name" value="Isochorismatase-like_dom"/>
</dbReference>
<reference evidence="11" key="2">
    <citation type="submission" date="2024-04" db="EMBL/GenBank/DDBJ databases">
        <authorList>
            <person name="Chen Y."/>
            <person name="Shah S."/>
            <person name="Dougan E. K."/>
            <person name="Thang M."/>
            <person name="Chan C."/>
        </authorList>
    </citation>
    <scope>NUCLEOTIDE SEQUENCE [LARGE SCALE GENOMIC DNA]</scope>
</reference>
<dbReference type="EMBL" id="CAMXCT010000916">
    <property type="protein sequence ID" value="CAI3984771.1"/>
    <property type="molecule type" value="Genomic_DNA"/>
</dbReference>
<dbReference type="OrthoDB" id="1739143at2759"/>
<comment type="caution">
    <text evidence="10">The sequence shown here is derived from an EMBL/GenBank/DDBJ whole genome shotgun (WGS) entry which is preliminary data.</text>
</comment>
<evidence type="ECO:0000313" key="10">
    <source>
        <dbReference type="EMBL" id="CAI3984771.1"/>
    </source>
</evidence>
<dbReference type="GO" id="GO:0008936">
    <property type="term" value="F:nicotinamidase activity"/>
    <property type="evidence" value="ECO:0007669"/>
    <property type="project" value="UniProtKB-EC"/>
</dbReference>
<protein>
    <recommendedName>
        <fullName evidence="7">nicotinamidase</fullName>
        <ecNumber evidence="7">3.5.1.19</ecNumber>
    </recommendedName>
    <alternativeName>
        <fullName evidence="8">Nicotinamide deamidase</fullName>
    </alternativeName>
</protein>
<dbReference type="PROSITE" id="PS00018">
    <property type="entry name" value="EF_HAND_1"/>
    <property type="match status" value="2"/>
</dbReference>
<keyword evidence="5" id="KW-0106">Calcium</keyword>
<dbReference type="InterPro" id="IPR018247">
    <property type="entry name" value="EF_Hand_1_Ca_BS"/>
</dbReference>
<evidence type="ECO:0000256" key="7">
    <source>
        <dbReference type="ARBA" id="ARBA00039017"/>
    </source>
</evidence>
<dbReference type="PANTHER" id="PTHR11080">
    <property type="entry name" value="PYRAZINAMIDASE/NICOTINAMIDASE"/>
    <property type="match status" value="1"/>
</dbReference>
<name>A0A9P1FQT7_9DINO</name>
<organism evidence="10">
    <name type="scientific">Cladocopium goreaui</name>
    <dbReference type="NCBI Taxonomy" id="2562237"/>
    <lineage>
        <taxon>Eukaryota</taxon>
        <taxon>Sar</taxon>
        <taxon>Alveolata</taxon>
        <taxon>Dinophyceae</taxon>
        <taxon>Suessiales</taxon>
        <taxon>Symbiodiniaceae</taxon>
        <taxon>Cladocopium</taxon>
    </lineage>
</organism>
<dbReference type="Pfam" id="PF00857">
    <property type="entry name" value="Isochorismatase"/>
    <property type="match status" value="1"/>
</dbReference>
<accession>A0A9P1FQT7</accession>
<dbReference type="PANTHER" id="PTHR11080:SF2">
    <property type="entry name" value="LD05707P"/>
    <property type="match status" value="1"/>
</dbReference>
<evidence type="ECO:0000259" key="9">
    <source>
        <dbReference type="PROSITE" id="PS50222"/>
    </source>
</evidence>
<evidence type="ECO:0000313" key="12">
    <source>
        <dbReference type="Proteomes" id="UP001152797"/>
    </source>
</evidence>
<keyword evidence="4" id="KW-0378">Hydrolase</keyword>
<feature type="domain" description="EF-hand" evidence="9">
    <location>
        <begin position="9"/>
        <end position="44"/>
    </location>
</feature>
<comment type="pathway">
    <text evidence="6">Cofactor biosynthesis; nicotinate biosynthesis; nicotinate from nicotinamide: step 1/1.</text>
</comment>
<dbReference type="EC" id="3.5.1.19" evidence="7"/>
<dbReference type="Gene3D" id="1.10.238.10">
    <property type="entry name" value="EF-hand"/>
    <property type="match status" value="1"/>
</dbReference>
<dbReference type="CDD" id="cd00051">
    <property type="entry name" value="EFh"/>
    <property type="match status" value="1"/>
</dbReference>
<dbReference type="InterPro" id="IPR002048">
    <property type="entry name" value="EF_hand_dom"/>
</dbReference>
<dbReference type="GO" id="GO:0019363">
    <property type="term" value="P:pyridine nucleotide biosynthetic process"/>
    <property type="evidence" value="ECO:0007669"/>
    <property type="project" value="UniProtKB-KW"/>
</dbReference>
<evidence type="ECO:0000256" key="4">
    <source>
        <dbReference type="ARBA" id="ARBA00022801"/>
    </source>
</evidence>
<keyword evidence="2" id="KW-0662">Pyridine nucleotide biosynthesis</keyword>
<dbReference type="Pfam" id="PF13499">
    <property type="entry name" value="EF-hand_7"/>
    <property type="match status" value="1"/>
</dbReference>
<evidence type="ECO:0000256" key="3">
    <source>
        <dbReference type="ARBA" id="ARBA00022723"/>
    </source>
</evidence>
<evidence type="ECO:0000256" key="6">
    <source>
        <dbReference type="ARBA" id="ARBA00037900"/>
    </source>
</evidence>
<comment type="similarity">
    <text evidence="1">Belongs to the isochorismatase family.</text>
</comment>
<dbReference type="EMBL" id="CAMXCT030000916">
    <property type="protein sequence ID" value="CAL4772083.1"/>
    <property type="molecule type" value="Genomic_DNA"/>
</dbReference>